<evidence type="ECO:0000313" key="2">
    <source>
        <dbReference type="Proteomes" id="UP001054252"/>
    </source>
</evidence>
<gene>
    <name evidence="1" type="ORF">SLEP1_g58166</name>
</gene>
<name>A0AAV5MS22_9ROSI</name>
<accession>A0AAV5MS22</accession>
<dbReference type="EMBL" id="BPVZ01000507">
    <property type="protein sequence ID" value="GKV51521.1"/>
    <property type="molecule type" value="Genomic_DNA"/>
</dbReference>
<proteinExistence type="predicted"/>
<organism evidence="1 2">
    <name type="scientific">Rubroshorea leprosula</name>
    <dbReference type="NCBI Taxonomy" id="152421"/>
    <lineage>
        <taxon>Eukaryota</taxon>
        <taxon>Viridiplantae</taxon>
        <taxon>Streptophyta</taxon>
        <taxon>Embryophyta</taxon>
        <taxon>Tracheophyta</taxon>
        <taxon>Spermatophyta</taxon>
        <taxon>Magnoliopsida</taxon>
        <taxon>eudicotyledons</taxon>
        <taxon>Gunneridae</taxon>
        <taxon>Pentapetalae</taxon>
        <taxon>rosids</taxon>
        <taxon>malvids</taxon>
        <taxon>Malvales</taxon>
        <taxon>Dipterocarpaceae</taxon>
        <taxon>Rubroshorea</taxon>
    </lineage>
</organism>
<dbReference type="Proteomes" id="UP001054252">
    <property type="component" value="Unassembled WGS sequence"/>
</dbReference>
<dbReference type="AlphaFoldDB" id="A0AAV5MS22"/>
<keyword evidence="2" id="KW-1185">Reference proteome</keyword>
<comment type="caution">
    <text evidence="1">The sequence shown here is derived from an EMBL/GenBank/DDBJ whole genome shotgun (WGS) entry which is preliminary data.</text>
</comment>
<reference evidence="1 2" key="1">
    <citation type="journal article" date="2021" name="Commun. Biol.">
        <title>The genome of Shorea leprosula (Dipterocarpaceae) highlights the ecological relevance of drought in aseasonal tropical rainforests.</title>
        <authorList>
            <person name="Ng K.K.S."/>
            <person name="Kobayashi M.J."/>
            <person name="Fawcett J.A."/>
            <person name="Hatakeyama M."/>
            <person name="Paape T."/>
            <person name="Ng C.H."/>
            <person name="Ang C.C."/>
            <person name="Tnah L.H."/>
            <person name="Lee C.T."/>
            <person name="Nishiyama T."/>
            <person name="Sese J."/>
            <person name="O'Brien M.J."/>
            <person name="Copetti D."/>
            <person name="Mohd Noor M.I."/>
            <person name="Ong R.C."/>
            <person name="Putra M."/>
            <person name="Sireger I.Z."/>
            <person name="Indrioko S."/>
            <person name="Kosugi Y."/>
            <person name="Izuno A."/>
            <person name="Isagi Y."/>
            <person name="Lee S.L."/>
            <person name="Shimizu K.K."/>
        </authorList>
    </citation>
    <scope>NUCLEOTIDE SEQUENCE [LARGE SCALE GENOMIC DNA]</scope>
    <source>
        <strain evidence="1">214</strain>
    </source>
</reference>
<protein>
    <submittedName>
        <fullName evidence="1">Uncharacterized protein</fullName>
    </submittedName>
</protein>
<evidence type="ECO:0000313" key="1">
    <source>
        <dbReference type="EMBL" id="GKV51521.1"/>
    </source>
</evidence>
<sequence length="51" mass="5935">MCWCLELCVVDVQAYRTSFISMLCKFLVFDLRPSIPSKFFGFCAPRASFLF</sequence>